<evidence type="ECO:0000256" key="2">
    <source>
        <dbReference type="SAM" id="MobiDB-lite"/>
    </source>
</evidence>
<dbReference type="InterPro" id="IPR052057">
    <property type="entry name" value="IS150/IS1296_orfA-like"/>
</dbReference>
<gene>
    <name evidence="4" type="ORF">J0J70_07605</name>
</gene>
<dbReference type="PANTHER" id="PTHR33795:SF1">
    <property type="entry name" value="INSERTION ELEMENT IS150 PROTEIN INSJ"/>
    <property type="match status" value="1"/>
</dbReference>
<evidence type="ECO:0000313" key="4">
    <source>
        <dbReference type="EMBL" id="UUF07499.1"/>
    </source>
</evidence>
<dbReference type="PANTHER" id="PTHR33795">
    <property type="entry name" value="INSERTION ELEMENT IS150 PROTEIN INSJ"/>
    <property type="match status" value="1"/>
</dbReference>
<feature type="domain" description="Insertion element IS150 protein InsJ-like helix-turn-helix" evidence="3">
    <location>
        <begin position="15"/>
        <end position="68"/>
    </location>
</feature>
<proteinExistence type="inferred from homology"/>
<dbReference type="Pfam" id="PF13518">
    <property type="entry name" value="HTH_28"/>
    <property type="match status" value="1"/>
</dbReference>
<evidence type="ECO:0000256" key="1">
    <source>
        <dbReference type="ARBA" id="ARBA00038232"/>
    </source>
</evidence>
<evidence type="ECO:0000313" key="5">
    <source>
        <dbReference type="Proteomes" id="UP001058072"/>
    </source>
</evidence>
<organism evidence="4 5">
    <name type="scientific">Turicibacter bilis</name>
    <dbReference type="NCBI Taxonomy" id="2735723"/>
    <lineage>
        <taxon>Bacteria</taxon>
        <taxon>Bacillati</taxon>
        <taxon>Bacillota</taxon>
        <taxon>Erysipelotrichia</taxon>
        <taxon>Erysipelotrichales</taxon>
        <taxon>Turicibacteraceae</taxon>
        <taxon>Turicibacter</taxon>
    </lineage>
</organism>
<dbReference type="GO" id="GO:0043565">
    <property type="term" value="F:sequence-specific DNA binding"/>
    <property type="evidence" value="ECO:0007669"/>
    <property type="project" value="InterPro"/>
</dbReference>
<dbReference type="RefSeq" id="WP_147614360.1">
    <property type="nucleotide sequence ID" value="NZ_CP071250.1"/>
</dbReference>
<evidence type="ECO:0000259" key="3">
    <source>
        <dbReference type="Pfam" id="PF13518"/>
    </source>
</evidence>
<dbReference type="Proteomes" id="UP001058072">
    <property type="component" value="Chromosome"/>
</dbReference>
<feature type="region of interest" description="Disordered" evidence="2">
    <location>
        <begin position="66"/>
        <end position="93"/>
    </location>
</feature>
<dbReference type="SUPFAM" id="SSF48295">
    <property type="entry name" value="TrpR-like"/>
    <property type="match status" value="1"/>
</dbReference>
<dbReference type="InterPro" id="IPR055247">
    <property type="entry name" value="InsJ-like_HTH"/>
</dbReference>
<dbReference type="EMBL" id="CP071250">
    <property type="protein sequence ID" value="UUF07499.1"/>
    <property type="molecule type" value="Genomic_DNA"/>
</dbReference>
<dbReference type="AlphaFoldDB" id="A0A9Q9FHS4"/>
<comment type="similarity">
    <text evidence="1">Belongs to the IS150/IS1296 orfA family.</text>
</comment>
<sequence length="93" mass="10574">MGKRIGTKQTYAGKFKLNVLNDMKTTGASYSMTANHFEVSEIRTIANWNTKFLKAGIEALFRSKGRPRYDMTNPNQPKETKSLTCEQPLEDVK</sequence>
<feature type="compositionally biased region" description="Polar residues" evidence="2">
    <location>
        <begin position="72"/>
        <end position="85"/>
    </location>
</feature>
<accession>A0A9Q9FHS4</accession>
<name>A0A9Q9FHS4_9FIRM</name>
<dbReference type="InterPro" id="IPR036388">
    <property type="entry name" value="WH-like_DNA-bd_sf"/>
</dbReference>
<dbReference type="Gene3D" id="1.10.10.10">
    <property type="entry name" value="Winged helix-like DNA-binding domain superfamily/Winged helix DNA-binding domain"/>
    <property type="match status" value="1"/>
</dbReference>
<reference evidence="4" key="1">
    <citation type="submission" date="2021-03" db="EMBL/GenBank/DDBJ databases">
        <title>Comparative Genomics and Metabolomics in the genus Turicibacter.</title>
        <authorList>
            <person name="Maki J."/>
            <person name="Looft T."/>
        </authorList>
    </citation>
    <scope>NUCLEOTIDE SEQUENCE</scope>
    <source>
        <strain evidence="4">ISU324</strain>
    </source>
</reference>
<dbReference type="InterPro" id="IPR010921">
    <property type="entry name" value="Trp_repressor/repl_initiator"/>
</dbReference>
<protein>
    <submittedName>
        <fullName evidence="4">Helix-turn-helix domain-containing protein</fullName>
    </submittedName>
</protein>